<organism evidence="3">
    <name type="scientific">Caenorhabditis remanei</name>
    <name type="common">Caenorhabditis vulgaris</name>
    <dbReference type="NCBI Taxonomy" id="31234"/>
    <lineage>
        <taxon>Eukaryota</taxon>
        <taxon>Metazoa</taxon>
        <taxon>Ecdysozoa</taxon>
        <taxon>Nematoda</taxon>
        <taxon>Chromadorea</taxon>
        <taxon>Rhabditida</taxon>
        <taxon>Rhabditina</taxon>
        <taxon>Rhabditomorpha</taxon>
        <taxon>Rhabditoidea</taxon>
        <taxon>Rhabditidae</taxon>
        <taxon>Peloderinae</taxon>
        <taxon>Caenorhabditis</taxon>
    </lineage>
</organism>
<dbReference type="EMBL" id="DS269474">
    <property type="protein sequence ID" value="EFO84226.1"/>
    <property type="molecule type" value="Genomic_DNA"/>
</dbReference>
<feature type="region of interest" description="Disordered" evidence="1">
    <location>
        <begin position="21"/>
        <end position="52"/>
    </location>
</feature>
<protein>
    <submittedName>
        <fullName evidence="2">Uncharacterized protein</fullName>
    </submittedName>
</protein>
<reference evidence="2" key="1">
    <citation type="submission" date="2007-07" db="EMBL/GenBank/DDBJ databases">
        <title>PCAP assembly of the Caenorhabditis remanei genome.</title>
        <authorList>
            <consortium name="The Caenorhabditis remanei Sequencing Consortium"/>
            <person name="Wilson R.K."/>
        </authorList>
    </citation>
    <scope>NUCLEOTIDE SEQUENCE [LARGE SCALE GENOMIC DNA]</scope>
    <source>
        <strain evidence="2">PB4641</strain>
    </source>
</reference>
<dbReference type="HOGENOM" id="CLU_3089269_0_0_1"/>
<evidence type="ECO:0000256" key="1">
    <source>
        <dbReference type="SAM" id="MobiDB-lite"/>
    </source>
</evidence>
<proteinExistence type="predicted"/>
<keyword evidence="3" id="KW-1185">Reference proteome</keyword>
<dbReference type="InParanoid" id="E3NQ64"/>
<feature type="compositionally biased region" description="Polar residues" evidence="1">
    <location>
        <begin position="21"/>
        <end position="40"/>
    </location>
</feature>
<evidence type="ECO:0000313" key="3">
    <source>
        <dbReference type="Proteomes" id="UP000008281"/>
    </source>
</evidence>
<sequence>MILFFRFHLLIAGRPRNLNQKNQRASSIVSVPMKTSSITSSEEKLESTKRNY</sequence>
<gene>
    <name evidence="2" type="ORF">CRE_15187</name>
</gene>
<name>E3NQ64_CAERE</name>
<evidence type="ECO:0000313" key="2">
    <source>
        <dbReference type="EMBL" id="EFO84226.1"/>
    </source>
</evidence>
<feature type="compositionally biased region" description="Basic and acidic residues" evidence="1">
    <location>
        <begin position="41"/>
        <end position="52"/>
    </location>
</feature>
<accession>E3NQ64</accession>
<dbReference type="AlphaFoldDB" id="E3NQ64"/>
<dbReference type="Proteomes" id="UP000008281">
    <property type="component" value="Unassembled WGS sequence"/>
</dbReference>